<accession>A0A4Q2JRL6</accession>
<keyword evidence="7" id="KW-1185">Reference proteome</keyword>
<keyword evidence="3 5" id="KW-1133">Transmembrane helix</keyword>
<proteinExistence type="predicted"/>
<evidence type="ECO:0000256" key="5">
    <source>
        <dbReference type="SAM" id="Phobius"/>
    </source>
</evidence>
<evidence type="ECO:0000313" key="6">
    <source>
        <dbReference type="EMBL" id="RXZ49439.1"/>
    </source>
</evidence>
<name>A0A4Q2JRL6_9MICO</name>
<feature type="transmembrane region" description="Helical" evidence="5">
    <location>
        <begin position="231"/>
        <end position="256"/>
    </location>
</feature>
<dbReference type="InterPro" id="IPR007318">
    <property type="entry name" value="Phopholipid_MeTrfase"/>
</dbReference>
<dbReference type="EMBL" id="SDPO01000002">
    <property type="protein sequence ID" value="RXZ49439.1"/>
    <property type="molecule type" value="Genomic_DNA"/>
</dbReference>
<dbReference type="Pfam" id="PF04191">
    <property type="entry name" value="PEMT"/>
    <property type="match status" value="1"/>
</dbReference>
<keyword evidence="6" id="KW-0489">Methyltransferase</keyword>
<dbReference type="OrthoDB" id="941586at2"/>
<dbReference type="Gene3D" id="1.20.120.1630">
    <property type="match status" value="1"/>
</dbReference>
<dbReference type="GO" id="GO:0008168">
    <property type="term" value="F:methyltransferase activity"/>
    <property type="evidence" value="ECO:0007669"/>
    <property type="project" value="UniProtKB-KW"/>
</dbReference>
<gene>
    <name evidence="6" type="ORF">ESP57_11045</name>
</gene>
<reference evidence="6 7" key="1">
    <citation type="submission" date="2019-01" db="EMBL/GenBank/DDBJ databases">
        <authorList>
            <person name="Li J."/>
        </authorList>
    </citation>
    <scope>NUCLEOTIDE SEQUENCE [LARGE SCALE GENOMIC DNA]</scope>
    <source>
        <strain evidence="6 7">CCUG 35506</strain>
    </source>
</reference>
<keyword evidence="4 5" id="KW-0472">Membrane</keyword>
<dbReference type="Proteomes" id="UP000292935">
    <property type="component" value="Unassembled WGS sequence"/>
</dbReference>
<evidence type="ECO:0000313" key="7">
    <source>
        <dbReference type="Proteomes" id="UP000292935"/>
    </source>
</evidence>
<keyword evidence="6" id="KW-0808">Transferase</keyword>
<sequence length="305" mass="32526">MRWGRRYFAVQAVAGAAWWVAVFLSPVVREATLGGLDPVMVAALDVPLFVGASAAAAFGIRFAAVVATGWTIAVTVALAAYATLTSEAGWGVLFMTAAAGASVFALCLLLLGRVPTEWILVGPFAFAPADARAGTRVHAARTAAQIVVFWGLFLVVGPLVIDLLEQRWGLAAGFPPFLRIAGSVVLLLASALGIWSAAAMSTKGDGTPLPAAMPNRLVIAGPYRYVRNPMAISGIVQGVAVGLLLSSWLVVVYAVLGSLVWNFAVRPHEESDLEARFGDEFRRYRAAVRCWWPRIRRRGYAECAI</sequence>
<dbReference type="GO" id="GO:0032259">
    <property type="term" value="P:methylation"/>
    <property type="evidence" value="ECO:0007669"/>
    <property type="project" value="UniProtKB-KW"/>
</dbReference>
<comment type="caution">
    <text evidence="6">The sequence shown here is derived from an EMBL/GenBank/DDBJ whole genome shotgun (WGS) entry which is preliminary data.</text>
</comment>
<evidence type="ECO:0000256" key="4">
    <source>
        <dbReference type="ARBA" id="ARBA00023136"/>
    </source>
</evidence>
<feature type="transmembrane region" description="Helical" evidence="5">
    <location>
        <begin position="88"/>
        <end position="111"/>
    </location>
</feature>
<evidence type="ECO:0000256" key="1">
    <source>
        <dbReference type="ARBA" id="ARBA00004127"/>
    </source>
</evidence>
<protein>
    <submittedName>
        <fullName evidence="6">Isoprenylcysteine carboxylmethyltransferase family protein</fullName>
    </submittedName>
</protein>
<evidence type="ECO:0000256" key="2">
    <source>
        <dbReference type="ARBA" id="ARBA00022692"/>
    </source>
</evidence>
<feature type="transmembrane region" description="Helical" evidence="5">
    <location>
        <begin position="7"/>
        <end position="28"/>
    </location>
</feature>
<dbReference type="GO" id="GO:0012505">
    <property type="term" value="C:endomembrane system"/>
    <property type="evidence" value="ECO:0007669"/>
    <property type="project" value="UniProtKB-SubCell"/>
</dbReference>
<dbReference type="RefSeq" id="WP_129231565.1">
    <property type="nucleotide sequence ID" value="NZ_SDPO01000002.1"/>
</dbReference>
<feature type="transmembrane region" description="Helical" evidence="5">
    <location>
        <begin position="143"/>
        <end position="164"/>
    </location>
</feature>
<feature type="transmembrane region" description="Helical" evidence="5">
    <location>
        <begin position="48"/>
        <end position="81"/>
    </location>
</feature>
<feature type="transmembrane region" description="Helical" evidence="5">
    <location>
        <begin position="176"/>
        <end position="198"/>
    </location>
</feature>
<dbReference type="AlphaFoldDB" id="A0A4Q2JRL6"/>
<evidence type="ECO:0000256" key="3">
    <source>
        <dbReference type="ARBA" id="ARBA00022989"/>
    </source>
</evidence>
<organism evidence="6 7">
    <name type="scientific">Agromyces fucosus</name>
    <dbReference type="NCBI Taxonomy" id="41985"/>
    <lineage>
        <taxon>Bacteria</taxon>
        <taxon>Bacillati</taxon>
        <taxon>Actinomycetota</taxon>
        <taxon>Actinomycetes</taxon>
        <taxon>Micrococcales</taxon>
        <taxon>Microbacteriaceae</taxon>
        <taxon>Agromyces</taxon>
    </lineage>
</organism>
<keyword evidence="2 5" id="KW-0812">Transmembrane</keyword>
<comment type="subcellular location">
    <subcellularLocation>
        <location evidence="1">Endomembrane system</location>
        <topology evidence="1">Multi-pass membrane protein</topology>
    </subcellularLocation>
</comment>